<proteinExistence type="inferred from homology"/>
<evidence type="ECO:0000313" key="7">
    <source>
        <dbReference type="Proteomes" id="UP000238605"/>
    </source>
</evidence>
<feature type="chain" id="PRO_5015671869" evidence="4">
    <location>
        <begin position="30"/>
        <end position="531"/>
    </location>
</feature>
<comment type="similarity">
    <text evidence="1">Belongs to the bacterial solute-binding protein 5 family.</text>
</comment>
<comment type="caution">
    <text evidence="6">The sequence shown here is derived from an EMBL/GenBank/DDBJ whole genome shotgun (WGS) entry which is preliminary data.</text>
</comment>
<dbReference type="GO" id="GO:0043190">
    <property type="term" value="C:ATP-binding cassette (ABC) transporter complex"/>
    <property type="evidence" value="ECO:0007669"/>
    <property type="project" value="InterPro"/>
</dbReference>
<keyword evidence="7" id="KW-1185">Reference proteome</keyword>
<dbReference type="AlphaFoldDB" id="A0A2S5SVM5"/>
<dbReference type="Gene3D" id="3.40.190.10">
    <property type="entry name" value="Periplasmic binding protein-like II"/>
    <property type="match status" value="1"/>
</dbReference>
<dbReference type="PANTHER" id="PTHR30290">
    <property type="entry name" value="PERIPLASMIC BINDING COMPONENT OF ABC TRANSPORTER"/>
    <property type="match status" value="1"/>
</dbReference>
<evidence type="ECO:0000259" key="5">
    <source>
        <dbReference type="Pfam" id="PF00496"/>
    </source>
</evidence>
<dbReference type="PANTHER" id="PTHR30290:SF9">
    <property type="entry name" value="OLIGOPEPTIDE-BINDING PROTEIN APPA"/>
    <property type="match status" value="1"/>
</dbReference>
<feature type="signal peptide" evidence="4">
    <location>
        <begin position="1"/>
        <end position="29"/>
    </location>
</feature>
<dbReference type="Gene3D" id="3.10.105.10">
    <property type="entry name" value="Dipeptide-binding Protein, Domain 3"/>
    <property type="match status" value="1"/>
</dbReference>
<dbReference type="OrthoDB" id="9801799at2"/>
<dbReference type="Proteomes" id="UP000238605">
    <property type="component" value="Unassembled WGS sequence"/>
</dbReference>
<reference evidence="6 7" key="1">
    <citation type="submission" date="2018-02" db="EMBL/GenBank/DDBJ databases">
        <title>Reclassifiation of [Polyangium] brachysporum DSM 7029 as Guopingzhaonella breviflexa gen. nov., sp. nov., a member of the family Comamonadaceae.</title>
        <authorList>
            <person name="Tang B."/>
        </authorList>
    </citation>
    <scope>NUCLEOTIDE SEQUENCE [LARGE SCALE GENOMIC DNA]</scope>
    <source>
        <strain evidence="6 7">BCRC 80649</strain>
    </source>
</reference>
<dbReference type="Pfam" id="PF00496">
    <property type="entry name" value="SBP_bac_5"/>
    <property type="match status" value="1"/>
</dbReference>
<evidence type="ECO:0000313" key="6">
    <source>
        <dbReference type="EMBL" id="PPE66668.1"/>
    </source>
</evidence>
<gene>
    <name evidence="6" type="ORF">C1704_08365</name>
</gene>
<dbReference type="GO" id="GO:0015833">
    <property type="term" value="P:peptide transport"/>
    <property type="evidence" value="ECO:0007669"/>
    <property type="project" value="TreeGrafter"/>
</dbReference>
<dbReference type="GO" id="GO:0030288">
    <property type="term" value="C:outer membrane-bounded periplasmic space"/>
    <property type="evidence" value="ECO:0007669"/>
    <property type="project" value="UniProtKB-ARBA"/>
</dbReference>
<dbReference type="InterPro" id="IPR030678">
    <property type="entry name" value="Peptide/Ni-bd"/>
</dbReference>
<dbReference type="RefSeq" id="WP_104302267.1">
    <property type="nucleotide sequence ID" value="NZ_PSNX01000006.1"/>
</dbReference>
<dbReference type="EMBL" id="PSNX01000006">
    <property type="protein sequence ID" value="PPE66668.1"/>
    <property type="molecule type" value="Genomic_DNA"/>
</dbReference>
<protein>
    <submittedName>
        <fullName evidence="6">ABC transporter substrate-binding protein</fullName>
    </submittedName>
</protein>
<dbReference type="GO" id="GO:1904680">
    <property type="term" value="F:peptide transmembrane transporter activity"/>
    <property type="evidence" value="ECO:0007669"/>
    <property type="project" value="TreeGrafter"/>
</dbReference>
<organism evidence="6 7">
    <name type="scientific">Caldimonas caldifontis</name>
    <dbReference type="NCBI Taxonomy" id="1452508"/>
    <lineage>
        <taxon>Bacteria</taxon>
        <taxon>Pseudomonadati</taxon>
        <taxon>Pseudomonadota</taxon>
        <taxon>Betaproteobacteria</taxon>
        <taxon>Burkholderiales</taxon>
        <taxon>Sphaerotilaceae</taxon>
        <taxon>Caldimonas</taxon>
    </lineage>
</organism>
<keyword evidence="2" id="KW-0813">Transport</keyword>
<feature type="domain" description="Solute-binding protein family 5" evidence="5">
    <location>
        <begin position="73"/>
        <end position="446"/>
    </location>
</feature>
<dbReference type="PIRSF" id="PIRSF002741">
    <property type="entry name" value="MppA"/>
    <property type="match status" value="1"/>
</dbReference>
<accession>A0A2S5SVM5</accession>
<sequence>MFKRTTSLTAVAAAAFVCAGLLATPSVHAKTFKWASQGEIATWDIHSQNNALQNGLHANVYESLVYYNSRTFEVEPVLATSWREISPTQVRFNLRQGVKFHDGSTMTADDVVFSLTRAMAPTSNFTVYTQGIDKVVKVDNNTVDVFLKGPNPVLLRQMTELRIMSKAWAEKNNSVAPKDIKTTDENFAHRNANGTGPYTLDSWQADVRMVFKRNPNWWGKMDGNVTEIVYTPIRSAATRIAALLSGEVDLVLDPTPQDLARLRAAPNLKVIDGVENRTIFLGMDQFRDELPGSDVKGKNPLKDVRVRKALYQAIDIDTISRNIMRGLGKPTGALVAPQVAGWTEGVAKRFPYNVEAARKLLAEAGYPNGFEVDFACPNNRYINDEAICQAVTAMWARIGVKAKLRTLPLVTYFPMIQRYEASIYMLGWGVPTFDALYSLQSLVRTVGTGGDGNYNVGRFSNERMDYLVDRIKVETDAPVRRRMLTEALQLQNDLVAHIPLHDQVIPWAMKSNIDLVHRADNRIDMRLVKVN</sequence>
<evidence type="ECO:0000256" key="1">
    <source>
        <dbReference type="ARBA" id="ARBA00005695"/>
    </source>
</evidence>
<dbReference type="InterPro" id="IPR000914">
    <property type="entry name" value="SBP_5_dom"/>
</dbReference>
<evidence type="ECO:0000256" key="2">
    <source>
        <dbReference type="ARBA" id="ARBA00022448"/>
    </source>
</evidence>
<dbReference type="CDD" id="cd08498">
    <property type="entry name" value="PBP2_NikA_DppA_OppA_like_2"/>
    <property type="match status" value="1"/>
</dbReference>
<name>A0A2S5SVM5_9BURK</name>
<keyword evidence="3 4" id="KW-0732">Signal</keyword>
<evidence type="ECO:0000256" key="4">
    <source>
        <dbReference type="SAM" id="SignalP"/>
    </source>
</evidence>
<dbReference type="InterPro" id="IPR039424">
    <property type="entry name" value="SBP_5"/>
</dbReference>
<dbReference type="SUPFAM" id="SSF53850">
    <property type="entry name" value="Periplasmic binding protein-like II"/>
    <property type="match status" value="1"/>
</dbReference>
<evidence type="ECO:0000256" key="3">
    <source>
        <dbReference type="ARBA" id="ARBA00022729"/>
    </source>
</evidence>